<gene>
    <name evidence="2" type="ORF">QE109_07710</name>
</gene>
<evidence type="ECO:0000313" key="3">
    <source>
        <dbReference type="Proteomes" id="UP001158045"/>
    </source>
</evidence>
<proteinExistence type="predicted"/>
<keyword evidence="1" id="KW-1133">Transmembrane helix</keyword>
<name>A0ABT6NC77_9FIRM</name>
<evidence type="ECO:0000313" key="2">
    <source>
        <dbReference type="EMBL" id="MDH8678030.1"/>
    </source>
</evidence>
<dbReference type="Proteomes" id="UP001158045">
    <property type="component" value="Unassembled WGS sequence"/>
</dbReference>
<protein>
    <submittedName>
        <fullName evidence="2">Uncharacterized protein</fullName>
    </submittedName>
</protein>
<keyword evidence="1" id="KW-0812">Transmembrane</keyword>
<dbReference type="EMBL" id="JARYZI010000004">
    <property type="protein sequence ID" value="MDH8678030.1"/>
    <property type="molecule type" value="Genomic_DNA"/>
</dbReference>
<reference evidence="2 3" key="1">
    <citation type="submission" date="2023-04" db="EMBL/GenBank/DDBJ databases">
        <title>Fusibacter bizertensis strain WBS, isolated from littoral bottom sediments of the Arctic seas - biochemical and genomic analysis.</title>
        <authorList>
            <person name="Brioukhanov A.L."/>
        </authorList>
    </citation>
    <scope>NUCLEOTIDE SEQUENCE [LARGE SCALE GENOMIC DNA]</scope>
    <source>
        <strain evidence="2 3">WBS</strain>
    </source>
</reference>
<keyword evidence="1" id="KW-0472">Membrane</keyword>
<feature type="transmembrane region" description="Helical" evidence="1">
    <location>
        <begin position="9"/>
        <end position="28"/>
    </location>
</feature>
<feature type="transmembrane region" description="Helical" evidence="1">
    <location>
        <begin position="34"/>
        <end position="52"/>
    </location>
</feature>
<evidence type="ECO:0000256" key="1">
    <source>
        <dbReference type="SAM" id="Phobius"/>
    </source>
</evidence>
<comment type="caution">
    <text evidence="2">The sequence shown here is derived from an EMBL/GenBank/DDBJ whole genome shotgun (WGS) entry which is preliminary data.</text>
</comment>
<dbReference type="RefSeq" id="WP_281093859.1">
    <property type="nucleotide sequence ID" value="NZ_JARYZI010000004.1"/>
</dbReference>
<organism evidence="2 3">
    <name type="scientific">Fusibacter bizertensis</name>
    <dbReference type="NCBI Taxonomy" id="1488331"/>
    <lineage>
        <taxon>Bacteria</taxon>
        <taxon>Bacillati</taxon>
        <taxon>Bacillota</taxon>
        <taxon>Clostridia</taxon>
        <taxon>Eubacteriales</taxon>
        <taxon>Eubacteriales Family XII. Incertae Sedis</taxon>
        <taxon>Fusibacter</taxon>
    </lineage>
</organism>
<keyword evidence="3" id="KW-1185">Reference proteome</keyword>
<accession>A0ABT6NC77</accession>
<sequence length="73" mass="8399">MKRNKHLNGFYYVGIVALIVTLTLSEFFSIPDAIRGFGMGFSISMLLYSIFVQTSSYQKFKTFKRGLFNKQSN</sequence>